<dbReference type="EMBL" id="OX458332">
    <property type="protein sequence ID" value="CAI8743198.1"/>
    <property type="molecule type" value="Genomic_DNA"/>
</dbReference>
<sequence>MRYKATLPPEDFKRLMRARVNAEREARLRAGFEFQGHTYDTDPQSVANMTAVLAALGAGLPLPEGFAWRDRANIDVPMDEATFKAFTGSLLVHVNSIYVESWRKKDEIKTSGNPASIDAD</sequence>
<proteinExistence type="predicted"/>
<accession>A0AA35UXG5</accession>
<feature type="domain" description="DUF4376" evidence="1">
    <location>
        <begin position="13"/>
        <end position="118"/>
    </location>
</feature>
<protein>
    <recommendedName>
        <fullName evidence="1">DUF4376 domain-containing protein</fullName>
    </recommendedName>
</protein>
<dbReference type="InterPro" id="IPR025484">
    <property type="entry name" value="DUF4376"/>
</dbReference>
<evidence type="ECO:0000313" key="3">
    <source>
        <dbReference type="Proteomes" id="UP001158598"/>
    </source>
</evidence>
<dbReference type="AlphaFoldDB" id="A0AA35UXG5"/>
<reference evidence="2" key="1">
    <citation type="submission" date="2023-03" db="EMBL/GenBank/DDBJ databases">
        <authorList>
            <person name="Pearce D."/>
        </authorList>
    </citation>
    <scope>NUCLEOTIDE SEQUENCE</scope>
    <source>
        <strain evidence="2">Mc</strain>
    </source>
</reference>
<organism evidence="2 3">
    <name type="scientific">Methylococcus capsulatus</name>
    <dbReference type="NCBI Taxonomy" id="414"/>
    <lineage>
        <taxon>Bacteria</taxon>
        <taxon>Pseudomonadati</taxon>
        <taxon>Pseudomonadota</taxon>
        <taxon>Gammaproteobacteria</taxon>
        <taxon>Methylococcales</taxon>
        <taxon>Methylococcaceae</taxon>
        <taxon>Methylococcus</taxon>
    </lineage>
</organism>
<evidence type="ECO:0000313" key="2">
    <source>
        <dbReference type="EMBL" id="CAI8743198.1"/>
    </source>
</evidence>
<dbReference type="Pfam" id="PF14301">
    <property type="entry name" value="DUF4376"/>
    <property type="match status" value="1"/>
</dbReference>
<gene>
    <name evidence="2" type="ORF">MCNOR_0502</name>
</gene>
<evidence type="ECO:0000259" key="1">
    <source>
        <dbReference type="Pfam" id="PF14301"/>
    </source>
</evidence>
<dbReference type="Proteomes" id="UP001158598">
    <property type="component" value="Chromosome"/>
</dbReference>
<name>A0AA35UXG5_METCP</name>
<dbReference type="RefSeq" id="WP_282213532.1">
    <property type="nucleotide sequence ID" value="NZ_OX458332.1"/>
</dbReference>